<feature type="compositionally biased region" description="Basic and acidic residues" evidence="1">
    <location>
        <begin position="62"/>
        <end position="121"/>
    </location>
</feature>
<feature type="compositionally biased region" description="Basic and acidic residues" evidence="1">
    <location>
        <begin position="438"/>
        <end position="495"/>
    </location>
</feature>
<dbReference type="GO" id="GO:0008270">
    <property type="term" value="F:zinc ion binding"/>
    <property type="evidence" value="ECO:0007669"/>
    <property type="project" value="InterPro"/>
</dbReference>
<dbReference type="OrthoDB" id="3863715at2759"/>
<evidence type="ECO:0000313" key="2">
    <source>
        <dbReference type="EMBL" id="GBG81671.1"/>
    </source>
</evidence>
<dbReference type="SUPFAM" id="SSF57756">
    <property type="entry name" value="Retrovirus zinc finger-like domains"/>
    <property type="match status" value="1"/>
</dbReference>
<organism evidence="2 3">
    <name type="scientific">Chara braunii</name>
    <name type="common">Braun's stonewort</name>
    <dbReference type="NCBI Taxonomy" id="69332"/>
    <lineage>
        <taxon>Eukaryota</taxon>
        <taxon>Viridiplantae</taxon>
        <taxon>Streptophyta</taxon>
        <taxon>Charophyceae</taxon>
        <taxon>Charales</taxon>
        <taxon>Characeae</taxon>
        <taxon>Chara</taxon>
    </lineage>
</organism>
<evidence type="ECO:0000256" key="1">
    <source>
        <dbReference type="SAM" id="MobiDB-lite"/>
    </source>
</evidence>
<protein>
    <recommendedName>
        <fullName evidence="4">Retrotransposon gag domain-containing protein</fullName>
    </recommendedName>
</protein>
<gene>
    <name evidence="2" type="ORF">CBR_g32666</name>
</gene>
<name>A0A388LHD8_CHABU</name>
<dbReference type="AlphaFoldDB" id="A0A388LHD8"/>
<dbReference type="Proteomes" id="UP000265515">
    <property type="component" value="Unassembled WGS sequence"/>
</dbReference>
<reference evidence="2 3" key="1">
    <citation type="journal article" date="2018" name="Cell">
        <title>The Chara Genome: Secondary Complexity and Implications for Plant Terrestrialization.</title>
        <authorList>
            <person name="Nishiyama T."/>
            <person name="Sakayama H."/>
            <person name="Vries J.D."/>
            <person name="Buschmann H."/>
            <person name="Saint-Marcoux D."/>
            <person name="Ullrich K.K."/>
            <person name="Haas F.B."/>
            <person name="Vanderstraeten L."/>
            <person name="Becker D."/>
            <person name="Lang D."/>
            <person name="Vosolsobe S."/>
            <person name="Rombauts S."/>
            <person name="Wilhelmsson P.K.I."/>
            <person name="Janitza P."/>
            <person name="Kern R."/>
            <person name="Heyl A."/>
            <person name="Rumpler F."/>
            <person name="Villalobos L.I.A.C."/>
            <person name="Clay J.M."/>
            <person name="Skokan R."/>
            <person name="Toyoda A."/>
            <person name="Suzuki Y."/>
            <person name="Kagoshima H."/>
            <person name="Schijlen E."/>
            <person name="Tajeshwar N."/>
            <person name="Catarino B."/>
            <person name="Hetherington A.J."/>
            <person name="Saltykova A."/>
            <person name="Bonnot C."/>
            <person name="Breuninger H."/>
            <person name="Symeonidi A."/>
            <person name="Radhakrishnan G.V."/>
            <person name="Van Nieuwerburgh F."/>
            <person name="Deforce D."/>
            <person name="Chang C."/>
            <person name="Karol K.G."/>
            <person name="Hedrich R."/>
            <person name="Ulvskov P."/>
            <person name="Glockner G."/>
            <person name="Delwiche C.F."/>
            <person name="Petrasek J."/>
            <person name="Van de Peer Y."/>
            <person name="Friml J."/>
            <person name="Beilby M."/>
            <person name="Dolan L."/>
            <person name="Kohara Y."/>
            <person name="Sugano S."/>
            <person name="Fujiyama A."/>
            <person name="Delaux P.-M."/>
            <person name="Quint M."/>
            <person name="TheiBen G."/>
            <person name="Hagemann M."/>
            <person name="Harholt J."/>
            <person name="Dunand C."/>
            <person name="Zachgo S."/>
            <person name="Langdale J."/>
            <person name="Maumus F."/>
            <person name="Straeten D.V.D."/>
            <person name="Gould S.B."/>
            <person name="Rensing S.A."/>
        </authorList>
    </citation>
    <scope>NUCLEOTIDE SEQUENCE [LARGE SCALE GENOMIC DNA]</scope>
    <source>
        <strain evidence="2 3">S276</strain>
    </source>
</reference>
<sequence length="829" mass="95949">MGEAGEEYRASPDRALRDLKERIRQEAPLRWVDQTNDGGPDMRDEPVATEPQEALKTGTSNGRREATRRRSPEYERRDTVADRYRDDKRENLRDSYWRDRDRDKAPPRRVFDPQKGESHSLPYENKDRYIITHKASEPPTFRGYGITEYLEKWELHASRSQWSEEEIIKNFLFNVNPRLGRDVKEARPKDGKWTTYKKNLVELYKLEDNKYFIKDLETMTQDEDESVRTFGMRFQKISDVLMKKGKISEVERCTIFIGHLSKGRQKSILRDLPRNRLDFPEVLKLAIKAEADDYKDLVWKGMRRRDFSLYKEYVTDRCPDFKDYPWSEKNEAVAEEVKEIRDMVKGLTRQVTEILTATGVTAYQDKPGGPYSLRWDHRNNDPLSSVEDRNPRTLTDYRTRGKERDDESWRRRDDEIDRDRRERELFVRTRRLDDYQRSPRYEADRDGSRGRFEHGGDAREQRDESRGWYNRGDRCDESRGRYDSGDRRNDSRGRYEQGGSGGDRRNDSRGRNKRGGYDVSSEPYPKLPDPKAARSSISRGADDRPSTPRNSCVYCRGENHIKRDCRDLKRAIDEGLVVLDDRKYVKWADDLGDVSMFPSMKENVEARRIKTSKGMEPVRSQSIKIIFEGDIATTPIRVAATKSARGSTSKKTDTDYVMTEKDGQRVYGEEVILSPRKRGVKKFLMKSSLDEIDTVEPLRRALRQPMQCSILEYLAASKPARDELQMITRKTRIPLSEEGQGTPKAEASTIAVTGVTARADRMTTVLLDGMEGVPPDKFYILGSGAVETIINDGAILDAVIDNGSEAVIIDEDLAVQVGLGLDRSYLFEI</sequence>
<proteinExistence type="predicted"/>
<dbReference type="Gramene" id="GBG81671">
    <property type="protein sequence ID" value="GBG81671"/>
    <property type="gene ID" value="CBR_g32666"/>
</dbReference>
<feature type="region of interest" description="Disordered" evidence="1">
    <location>
        <begin position="1"/>
        <end position="121"/>
    </location>
</feature>
<accession>A0A388LHD8</accession>
<feature type="region of interest" description="Disordered" evidence="1">
    <location>
        <begin position="438"/>
        <end position="552"/>
    </location>
</feature>
<evidence type="ECO:0008006" key="4">
    <source>
        <dbReference type="Google" id="ProtNLM"/>
    </source>
</evidence>
<keyword evidence="3" id="KW-1185">Reference proteome</keyword>
<evidence type="ECO:0000313" key="3">
    <source>
        <dbReference type="Proteomes" id="UP000265515"/>
    </source>
</evidence>
<comment type="caution">
    <text evidence="2">The sequence shown here is derived from an EMBL/GenBank/DDBJ whole genome shotgun (WGS) entry which is preliminary data.</text>
</comment>
<feature type="compositionally biased region" description="Basic and acidic residues" evidence="1">
    <location>
        <begin position="374"/>
        <end position="414"/>
    </location>
</feature>
<feature type="region of interest" description="Disordered" evidence="1">
    <location>
        <begin position="371"/>
        <end position="414"/>
    </location>
</feature>
<dbReference type="EMBL" id="BFEA01000382">
    <property type="protein sequence ID" value="GBG81671.1"/>
    <property type="molecule type" value="Genomic_DNA"/>
</dbReference>
<dbReference type="InterPro" id="IPR036875">
    <property type="entry name" value="Znf_CCHC_sf"/>
</dbReference>
<feature type="compositionally biased region" description="Basic and acidic residues" evidence="1">
    <location>
        <begin position="1"/>
        <end position="27"/>
    </location>
</feature>
<dbReference type="GO" id="GO:0003676">
    <property type="term" value="F:nucleic acid binding"/>
    <property type="evidence" value="ECO:0007669"/>
    <property type="project" value="InterPro"/>
</dbReference>